<dbReference type="EMBL" id="UINC01013183">
    <property type="protein sequence ID" value="SVA57115.1"/>
    <property type="molecule type" value="Genomic_DNA"/>
</dbReference>
<name>A0A381WX69_9ZZZZ</name>
<proteinExistence type="predicted"/>
<sequence>MIKTVLHRLLLALVLSSVFGQRILLITKTDDVFSSSNVFTIKNKRVVFWDNKIVLTTVPIRSLVEVRYAEDSYKPIGNPCVFTGKVALAAGVGASTMGQMDEDYMKIGIGGGLVFYFIGKTLNFIGARFGKDVVYYNFDRLDFSTKALVLESVILDMEKRKKEKIISEFIYGPEGEKQRFLNFAWKGKNPWRKYKRHKPKKKIIRFSFF</sequence>
<organism evidence="1">
    <name type="scientific">marine metagenome</name>
    <dbReference type="NCBI Taxonomy" id="408172"/>
    <lineage>
        <taxon>unclassified sequences</taxon>
        <taxon>metagenomes</taxon>
        <taxon>ecological metagenomes</taxon>
    </lineage>
</organism>
<gene>
    <name evidence="1" type="ORF">METZ01_LOCUS109969</name>
</gene>
<dbReference type="AlphaFoldDB" id="A0A381WX69"/>
<evidence type="ECO:0000313" key="1">
    <source>
        <dbReference type="EMBL" id="SVA57115.1"/>
    </source>
</evidence>
<accession>A0A381WX69</accession>
<protein>
    <submittedName>
        <fullName evidence="1">Uncharacterized protein</fullName>
    </submittedName>
</protein>
<reference evidence="1" key="1">
    <citation type="submission" date="2018-05" db="EMBL/GenBank/DDBJ databases">
        <authorList>
            <person name="Lanie J.A."/>
            <person name="Ng W.-L."/>
            <person name="Kazmierczak K.M."/>
            <person name="Andrzejewski T.M."/>
            <person name="Davidsen T.M."/>
            <person name="Wayne K.J."/>
            <person name="Tettelin H."/>
            <person name="Glass J.I."/>
            <person name="Rusch D."/>
            <person name="Podicherti R."/>
            <person name="Tsui H.-C.T."/>
            <person name="Winkler M.E."/>
        </authorList>
    </citation>
    <scope>NUCLEOTIDE SEQUENCE</scope>
</reference>